<dbReference type="RefSeq" id="XP_020914504.1">
    <property type="nucleotide sequence ID" value="XM_021058845.1"/>
</dbReference>
<dbReference type="InterPro" id="IPR004302">
    <property type="entry name" value="Cellulose/chitin-bd_N"/>
</dbReference>
<dbReference type="EnsemblMetazoa" id="XM_021058845.1">
    <property type="protein sequence ID" value="XP_020914504.1"/>
    <property type="gene ID" value="LOC110252082"/>
</dbReference>
<dbReference type="Proteomes" id="UP000887567">
    <property type="component" value="Unplaced"/>
</dbReference>
<sequence length="228" mass="25072">FRYATGLITRKYAKGQEISVKIRITANHQGWFEFRVGDIGTPPITQAKFTYLLKTPDGKTRVPLRGYGSSLETIKLRLPADLTCRQCVLQWWWKVGNSWGCEMVNGKKKCGLGYGPQETFVNCADIQIGDGGGLPPPTPTGVPPPPPPPAQEPPQPPPPTNLPYPYGCKATKPWTGMPSIDICNAEEINLKLAKESTLQQLQANDKERKIGAVISNGGMQKRQCPKKC</sequence>
<reference evidence="3" key="1">
    <citation type="submission" date="2022-11" db="UniProtKB">
        <authorList>
            <consortium name="EnsemblMetazoa"/>
        </authorList>
    </citation>
    <scope>IDENTIFICATION</scope>
</reference>
<evidence type="ECO:0000259" key="2">
    <source>
        <dbReference type="Pfam" id="PF03067"/>
    </source>
</evidence>
<evidence type="ECO:0000256" key="1">
    <source>
        <dbReference type="SAM" id="MobiDB-lite"/>
    </source>
</evidence>
<dbReference type="KEGG" id="epa:110252082"/>
<accession>A0A913Y5M0</accession>
<keyword evidence="4" id="KW-1185">Reference proteome</keyword>
<dbReference type="AlphaFoldDB" id="A0A913Y5M0"/>
<organism evidence="3 4">
    <name type="scientific">Exaiptasia diaphana</name>
    <name type="common">Tropical sea anemone</name>
    <name type="synonym">Aiptasia pulchella</name>
    <dbReference type="NCBI Taxonomy" id="2652724"/>
    <lineage>
        <taxon>Eukaryota</taxon>
        <taxon>Metazoa</taxon>
        <taxon>Cnidaria</taxon>
        <taxon>Anthozoa</taxon>
        <taxon>Hexacorallia</taxon>
        <taxon>Actiniaria</taxon>
        <taxon>Aiptasiidae</taxon>
        <taxon>Exaiptasia</taxon>
    </lineage>
</organism>
<name>A0A913Y5M0_EXADI</name>
<dbReference type="OrthoDB" id="64893at2759"/>
<protein>
    <recommendedName>
        <fullName evidence="2">Chitin-binding type-4 domain-containing protein</fullName>
    </recommendedName>
</protein>
<evidence type="ECO:0000313" key="3">
    <source>
        <dbReference type="EnsemblMetazoa" id="XP_020914504.1"/>
    </source>
</evidence>
<feature type="region of interest" description="Disordered" evidence="1">
    <location>
        <begin position="127"/>
        <end position="164"/>
    </location>
</feature>
<proteinExistence type="predicted"/>
<dbReference type="Pfam" id="PF03067">
    <property type="entry name" value="LPMO_10"/>
    <property type="match status" value="1"/>
</dbReference>
<dbReference type="OMA" id="MPSIDIC"/>
<feature type="domain" description="Chitin-binding type-4" evidence="2">
    <location>
        <begin position="9"/>
        <end position="126"/>
    </location>
</feature>
<feature type="compositionally biased region" description="Pro residues" evidence="1">
    <location>
        <begin position="134"/>
        <end position="162"/>
    </location>
</feature>
<dbReference type="GeneID" id="110252082"/>
<evidence type="ECO:0000313" key="4">
    <source>
        <dbReference type="Proteomes" id="UP000887567"/>
    </source>
</evidence>